<sequence length="388" mass="45187">MSGLEDKVNFLFYTADDGTTNIQVIIDEDTVWATQRSMSEIFGVEENTITYHISNVYSDGELAKSSTTRKIRVVRKEGTRNVNRELDFYNLDMIISVGYRVNSLSATRFRIWSTSILKEYLIKGFALDDDRLKQGKTLFDKDYFDELVERIREIRASERRFYQKITDIYATAVDYDSKAQITQTFFATVQNKLEYAITHHTASEIIKLRASSEKPNMGLTSWKNEKKGGKILKSDVGVAKNYLTHEEISELNRIVTMYLDYAENQASKGRLMNMKDWVEKLDAFLLFNEYDILKDAGKMRADVAKKFAEKEYEKFRVTQDKEYKSDFDKMVEGVKQGNLPQEKKIETEEPLSDFNQKLKQGLNYDPKQERNSALSLSSIKKRRDRKKD</sequence>
<accession>A0ABX1S3B2</accession>
<feature type="compositionally biased region" description="Basic residues" evidence="1">
    <location>
        <begin position="379"/>
        <end position="388"/>
    </location>
</feature>
<proteinExistence type="predicted"/>
<comment type="caution">
    <text evidence="2">The sequence shown here is derived from an EMBL/GenBank/DDBJ whole genome shotgun (WGS) entry which is preliminary data.</text>
</comment>
<dbReference type="EMBL" id="JABBHF010000010">
    <property type="protein sequence ID" value="NMH89137.1"/>
    <property type="molecule type" value="Genomic_DNA"/>
</dbReference>
<dbReference type="PANTHER" id="PTHR35810">
    <property type="entry name" value="CYTOPLASMIC PROTEIN-RELATED"/>
    <property type="match status" value="1"/>
</dbReference>
<protein>
    <submittedName>
        <fullName evidence="2">Virulence RhuM family protein</fullName>
    </submittedName>
</protein>
<dbReference type="PANTHER" id="PTHR35810:SF1">
    <property type="entry name" value="CYTOPLASMIC PROTEIN"/>
    <property type="match status" value="1"/>
</dbReference>
<gene>
    <name evidence="2" type="ORF">HHX25_16620</name>
</gene>
<keyword evidence="3" id="KW-1185">Reference proteome</keyword>
<dbReference type="PIRSF" id="PIRSF015268">
    <property type="entry name" value="Virulence_RhuM"/>
    <property type="match status" value="1"/>
</dbReference>
<dbReference type="Pfam" id="PF13310">
    <property type="entry name" value="Virulence_RhuM"/>
    <property type="match status" value="1"/>
</dbReference>
<reference evidence="2 3" key="1">
    <citation type="submission" date="2020-04" db="EMBL/GenBank/DDBJ databases">
        <title>A Flavivirga sp. nov.</title>
        <authorList>
            <person name="Sun X."/>
        </authorList>
    </citation>
    <scope>NUCLEOTIDE SEQUENCE [LARGE SCALE GENOMIC DNA]</scope>
    <source>
        <strain evidence="2 3">Y03</strain>
    </source>
</reference>
<evidence type="ECO:0000256" key="1">
    <source>
        <dbReference type="SAM" id="MobiDB-lite"/>
    </source>
</evidence>
<dbReference type="Proteomes" id="UP000746690">
    <property type="component" value="Unassembled WGS sequence"/>
</dbReference>
<evidence type="ECO:0000313" key="3">
    <source>
        <dbReference type="Proteomes" id="UP000746690"/>
    </source>
</evidence>
<dbReference type="RefSeq" id="WP_169675829.1">
    <property type="nucleotide sequence ID" value="NZ_JABBHF010000010.1"/>
</dbReference>
<organism evidence="2 3">
    <name type="scientific">Flavivirga algicola</name>
    <dbReference type="NCBI Taxonomy" id="2729136"/>
    <lineage>
        <taxon>Bacteria</taxon>
        <taxon>Pseudomonadati</taxon>
        <taxon>Bacteroidota</taxon>
        <taxon>Flavobacteriia</taxon>
        <taxon>Flavobacteriales</taxon>
        <taxon>Flavobacteriaceae</taxon>
        <taxon>Flavivirga</taxon>
    </lineage>
</organism>
<name>A0ABX1S3B2_9FLAO</name>
<dbReference type="InterPro" id="IPR011204">
    <property type="entry name" value="Virulence_RhuM-like"/>
</dbReference>
<feature type="region of interest" description="Disordered" evidence="1">
    <location>
        <begin position="334"/>
        <end position="388"/>
    </location>
</feature>
<evidence type="ECO:0000313" key="2">
    <source>
        <dbReference type="EMBL" id="NMH89137.1"/>
    </source>
</evidence>